<evidence type="ECO:0000256" key="1">
    <source>
        <dbReference type="SAM" id="Phobius"/>
    </source>
</evidence>
<dbReference type="RefSeq" id="WP_307201306.1">
    <property type="nucleotide sequence ID" value="NZ_JAUSSU010000002.1"/>
</dbReference>
<dbReference type="PIRSF" id="PIRSF038959">
    <property type="entry name" value="SdpI"/>
    <property type="match status" value="1"/>
</dbReference>
<keyword evidence="1" id="KW-0812">Transmembrane</keyword>
<reference evidence="3 4" key="1">
    <citation type="submission" date="2023-07" db="EMBL/GenBank/DDBJ databases">
        <title>Sorghum-associated microbial communities from plants grown in Nebraska, USA.</title>
        <authorList>
            <person name="Schachtman D."/>
        </authorList>
    </citation>
    <scope>NUCLEOTIDE SEQUENCE [LARGE SCALE GENOMIC DNA]</scope>
    <source>
        <strain evidence="3 4">CC482</strain>
    </source>
</reference>
<feature type="domain" description="DUF1648" evidence="2">
    <location>
        <begin position="9"/>
        <end position="57"/>
    </location>
</feature>
<keyword evidence="1" id="KW-0472">Membrane</keyword>
<dbReference type="Pfam" id="PF13630">
    <property type="entry name" value="SdpI"/>
    <property type="match status" value="1"/>
</dbReference>
<protein>
    <submittedName>
        <fullName evidence="3">Membrane protein</fullName>
    </submittedName>
</protein>
<dbReference type="InterPro" id="IPR012867">
    <property type="entry name" value="DUF1648"/>
</dbReference>
<proteinExistence type="predicted"/>
<dbReference type="EMBL" id="JAUSSU010000002">
    <property type="protein sequence ID" value="MDQ0111377.1"/>
    <property type="molecule type" value="Genomic_DNA"/>
</dbReference>
<sequence length="211" mass="23670">MKIKRLTWLIVGAAFIASAIVYRDMPEQMPIHWNANNEIDNYAHKAVALFLLPAIMLLLNAMQSVLPKIDPRRSNYAPFQSSLDIIRLITTLGLLVIHGYTIAVGYGYTFSITYVVLPFLGFMFLATGNYMPRFQYNSYVGIKTPHTLANEHVWRKTHQSAAKLFVIGGLMIIASLVLPVPIQSYIIIAIIIAVVAASYGLGFYFSRKTIK</sequence>
<gene>
    <name evidence="3" type="ORF">J2T15_000810</name>
</gene>
<name>A0ABT9TVJ4_PAEHA</name>
<keyword evidence="1" id="KW-1133">Transmembrane helix</keyword>
<feature type="transmembrane region" description="Helical" evidence="1">
    <location>
        <begin position="86"/>
        <end position="106"/>
    </location>
</feature>
<organism evidence="3 4">
    <name type="scientific">Paenibacillus harenae</name>
    <dbReference type="NCBI Taxonomy" id="306543"/>
    <lineage>
        <taxon>Bacteria</taxon>
        <taxon>Bacillati</taxon>
        <taxon>Bacillota</taxon>
        <taxon>Bacilli</taxon>
        <taxon>Bacillales</taxon>
        <taxon>Paenibacillaceae</taxon>
        <taxon>Paenibacillus</taxon>
    </lineage>
</organism>
<accession>A0ABT9TVJ4</accession>
<evidence type="ECO:0000313" key="3">
    <source>
        <dbReference type="EMBL" id="MDQ0111377.1"/>
    </source>
</evidence>
<feature type="transmembrane region" description="Helical" evidence="1">
    <location>
        <begin position="161"/>
        <end position="178"/>
    </location>
</feature>
<comment type="caution">
    <text evidence="3">The sequence shown here is derived from an EMBL/GenBank/DDBJ whole genome shotgun (WGS) entry which is preliminary data.</text>
</comment>
<evidence type="ECO:0000259" key="2">
    <source>
        <dbReference type="Pfam" id="PF07853"/>
    </source>
</evidence>
<dbReference type="InterPro" id="IPR025962">
    <property type="entry name" value="SdpI/YhfL"/>
</dbReference>
<dbReference type="Proteomes" id="UP001229346">
    <property type="component" value="Unassembled WGS sequence"/>
</dbReference>
<feature type="transmembrane region" description="Helical" evidence="1">
    <location>
        <begin position="47"/>
        <end position="66"/>
    </location>
</feature>
<feature type="transmembrane region" description="Helical" evidence="1">
    <location>
        <begin position="112"/>
        <end position="131"/>
    </location>
</feature>
<dbReference type="Pfam" id="PF07853">
    <property type="entry name" value="DUF1648"/>
    <property type="match status" value="1"/>
</dbReference>
<feature type="transmembrane region" description="Helical" evidence="1">
    <location>
        <begin position="184"/>
        <end position="205"/>
    </location>
</feature>
<evidence type="ECO:0000313" key="4">
    <source>
        <dbReference type="Proteomes" id="UP001229346"/>
    </source>
</evidence>
<dbReference type="PANTHER" id="PTHR37810">
    <property type="entry name" value="IMMUNITY PROTEIN SDPI"/>
    <property type="match status" value="1"/>
</dbReference>
<keyword evidence="4" id="KW-1185">Reference proteome</keyword>
<dbReference type="PANTHER" id="PTHR37810:SF5">
    <property type="entry name" value="IMMUNITY PROTEIN SDPI"/>
    <property type="match status" value="1"/>
</dbReference>
<dbReference type="InterPro" id="IPR026272">
    <property type="entry name" value="SdpI"/>
</dbReference>